<gene>
    <name evidence="2" type="ORF">NF685_09440</name>
</gene>
<dbReference type="PANTHER" id="PTHR46865:SF8">
    <property type="entry name" value="POSSIBLE OXIDOREDUCTASE"/>
    <property type="match status" value="1"/>
</dbReference>
<dbReference type="InterPro" id="IPR051704">
    <property type="entry name" value="FAD_aromatic-hydroxylase"/>
</dbReference>
<evidence type="ECO:0000259" key="1">
    <source>
        <dbReference type="Pfam" id="PF01494"/>
    </source>
</evidence>
<dbReference type="InterPro" id="IPR002938">
    <property type="entry name" value="FAD-bd"/>
</dbReference>
<dbReference type="Pfam" id="PF01494">
    <property type="entry name" value="FAD_binding_3"/>
    <property type="match status" value="1"/>
</dbReference>
<evidence type="ECO:0000313" key="2">
    <source>
        <dbReference type="EMBL" id="MCO6160250.1"/>
    </source>
</evidence>
<name>A0ABT1CH97_9PROT</name>
<organism evidence="2 3">
    <name type="scientific">Asaia lannensis NBRC 102526</name>
    <dbReference type="NCBI Taxonomy" id="1307926"/>
    <lineage>
        <taxon>Bacteria</taxon>
        <taxon>Pseudomonadati</taxon>
        <taxon>Pseudomonadota</taxon>
        <taxon>Alphaproteobacteria</taxon>
        <taxon>Acetobacterales</taxon>
        <taxon>Acetobacteraceae</taxon>
        <taxon>Asaia</taxon>
    </lineage>
</organism>
<dbReference type="PRINTS" id="PR00420">
    <property type="entry name" value="RNGMNOXGNASE"/>
</dbReference>
<comment type="caution">
    <text evidence="2">The sequence shown here is derived from an EMBL/GenBank/DDBJ whole genome shotgun (WGS) entry which is preliminary data.</text>
</comment>
<dbReference type="RefSeq" id="WP_252849453.1">
    <property type="nucleotide sequence ID" value="NZ_BAPW01000003.1"/>
</dbReference>
<dbReference type="Gene3D" id="3.30.9.10">
    <property type="entry name" value="D-Amino Acid Oxidase, subunit A, domain 2"/>
    <property type="match status" value="1"/>
</dbReference>
<feature type="domain" description="FAD-binding" evidence="1">
    <location>
        <begin position="5"/>
        <end position="320"/>
    </location>
</feature>
<dbReference type="GO" id="GO:0004497">
    <property type="term" value="F:monooxygenase activity"/>
    <property type="evidence" value="ECO:0007669"/>
    <property type="project" value="UniProtKB-KW"/>
</dbReference>
<dbReference type="SUPFAM" id="SSF51905">
    <property type="entry name" value="FAD/NAD(P)-binding domain"/>
    <property type="match status" value="1"/>
</dbReference>
<dbReference type="Proteomes" id="UP001523401">
    <property type="component" value="Unassembled WGS sequence"/>
</dbReference>
<keyword evidence="2" id="KW-0503">Monooxygenase</keyword>
<dbReference type="EMBL" id="JAMXQU010000006">
    <property type="protein sequence ID" value="MCO6160250.1"/>
    <property type="molecule type" value="Genomic_DNA"/>
</dbReference>
<dbReference type="Gene3D" id="3.50.50.60">
    <property type="entry name" value="FAD/NAD(P)-binding domain"/>
    <property type="match status" value="1"/>
</dbReference>
<reference evidence="2 3" key="1">
    <citation type="submission" date="2022-06" db="EMBL/GenBank/DDBJ databases">
        <title>Whole-genome of Asaia lannensis strain LMG 27011T.</title>
        <authorList>
            <person name="Sombolestani A."/>
        </authorList>
    </citation>
    <scope>NUCLEOTIDE SEQUENCE [LARGE SCALE GENOMIC DNA]</scope>
    <source>
        <strain evidence="2 3">NBRC 102526</strain>
    </source>
</reference>
<dbReference type="PANTHER" id="PTHR46865">
    <property type="entry name" value="OXIDOREDUCTASE-RELATED"/>
    <property type="match status" value="1"/>
</dbReference>
<protein>
    <submittedName>
        <fullName evidence="2">FAD-dependent monooxygenase</fullName>
    </submittedName>
</protein>
<evidence type="ECO:0000313" key="3">
    <source>
        <dbReference type="Proteomes" id="UP001523401"/>
    </source>
</evidence>
<sequence>MTKRALIVGLGITGMSAAIALMRQGWVPVIAERAPERRKGGYFIGLRDEGREAARQLGVLDRMEKRTPARLRFWDIRKDGSRRAVADLTGETETPIAVMRGDIEEALWQSIEGRVEIRFESYPTLIEATPNGVVVRLNMCGTDRDEETYDLVIGADGVHSQVRRMIFGPDGRFIYPLKTSLCAFPLLRPVPGLEPGDGLMIADTRRTLTIFPLEGKPSTALFSYRRKKNDPLVRKAPASALRRIFSNLDVGGVVSAALEDLEKSDDYLSDDVQMVRMRHWSKGRIILLGDAAWCLTLYSGMGASAGMMGGVALGAALAAYPDDTEAALRFFEAGMRPFIRRHQRFVRIRSELFVPSTILSLWARRILWQVMRRFRNKAGRVDRKQAR</sequence>
<accession>A0ABT1CH97</accession>
<dbReference type="InterPro" id="IPR036188">
    <property type="entry name" value="FAD/NAD-bd_sf"/>
</dbReference>
<keyword evidence="2" id="KW-0560">Oxidoreductase</keyword>
<keyword evidence="3" id="KW-1185">Reference proteome</keyword>
<proteinExistence type="predicted"/>